<comment type="caution">
    <text evidence="3">The sequence shown here is derived from an EMBL/GenBank/DDBJ whole genome shotgun (WGS) entry which is preliminary data.</text>
</comment>
<sequence length="155" mass="17266">MMATGRHRIPIVRIFDAPRDLVFRTWTTAEEVGTWFAPPGFEVTRCELDARPGGRWQVEFRSADGETHREYGEFREVVPPERLVLTLTQADGAGNTGAETVVTVVLADQGGKTEMTFEQTGFESVAVRDGNAEGWRGCFDKLDQHLFDVSTGRTS</sequence>
<feature type="domain" description="Activator of Hsp90 ATPase homologue 1/2-like C-terminal" evidence="2">
    <location>
        <begin position="16"/>
        <end position="146"/>
    </location>
</feature>
<proteinExistence type="inferred from homology"/>
<dbReference type="EMBL" id="BONX01000048">
    <property type="protein sequence ID" value="GIG99799.1"/>
    <property type="molecule type" value="Genomic_DNA"/>
</dbReference>
<evidence type="ECO:0000313" key="3">
    <source>
        <dbReference type="EMBL" id="GIG99799.1"/>
    </source>
</evidence>
<name>A0ABQ4EYW2_9ACTN</name>
<protein>
    <submittedName>
        <fullName evidence="3">Activator of HSP90 ATPase</fullName>
    </submittedName>
</protein>
<evidence type="ECO:0000313" key="4">
    <source>
        <dbReference type="Proteomes" id="UP000621500"/>
    </source>
</evidence>
<gene>
    <name evidence="3" type="ORF">Pma05_63720</name>
</gene>
<accession>A0ABQ4EYW2</accession>
<keyword evidence="4" id="KW-1185">Reference proteome</keyword>
<dbReference type="Proteomes" id="UP000621500">
    <property type="component" value="Unassembled WGS sequence"/>
</dbReference>
<dbReference type="SUPFAM" id="SSF55961">
    <property type="entry name" value="Bet v1-like"/>
    <property type="match status" value="1"/>
</dbReference>
<reference evidence="3 4" key="1">
    <citation type="submission" date="2021-01" db="EMBL/GenBank/DDBJ databases">
        <title>Whole genome shotgun sequence of Plantactinospora mayteni NBRC 109088.</title>
        <authorList>
            <person name="Komaki H."/>
            <person name="Tamura T."/>
        </authorList>
    </citation>
    <scope>NUCLEOTIDE SEQUENCE [LARGE SCALE GENOMIC DNA]</scope>
    <source>
        <strain evidence="3 4">NBRC 109088</strain>
    </source>
</reference>
<evidence type="ECO:0000256" key="1">
    <source>
        <dbReference type="ARBA" id="ARBA00006817"/>
    </source>
</evidence>
<evidence type="ECO:0000259" key="2">
    <source>
        <dbReference type="Pfam" id="PF08327"/>
    </source>
</evidence>
<comment type="similarity">
    <text evidence="1">Belongs to the AHA1 family.</text>
</comment>
<dbReference type="InterPro" id="IPR023393">
    <property type="entry name" value="START-like_dom_sf"/>
</dbReference>
<dbReference type="Pfam" id="PF08327">
    <property type="entry name" value="AHSA1"/>
    <property type="match status" value="1"/>
</dbReference>
<organism evidence="3 4">
    <name type="scientific">Plantactinospora mayteni</name>
    <dbReference type="NCBI Taxonomy" id="566021"/>
    <lineage>
        <taxon>Bacteria</taxon>
        <taxon>Bacillati</taxon>
        <taxon>Actinomycetota</taxon>
        <taxon>Actinomycetes</taxon>
        <taxon>Micromonosporales</taxon>
        <taxon>Micromonosporaceae</taxon>
        <taxon>Plantactinospora</taxon>
    </lineage>
</organism>
<dbReference type="Gene3D" id="3.30.530.20">
    <property type="match status" value="1"/>
</dbReference>
<dbReference type="CDD" id="cd07814">
    <property type="entry name" value="SRPBCC_CalC_Aha1-like"/>
    <property type="match status" value="1"/>
</dbReference>
<dbReference type="InterPro" id="IPR013538">
    <property type="entry name" value="ASHA1/2-like_C"/>
</dbReference>